<dbReference type="Proteomes" id="UP000007305">
    <property type="component" value="Chromosome 5"/>
</dbReference>
<dbReference type="PANTHER" id="PTHR35305">
    <property type="entry name" value="FAD-BINDING PROTEIN"/>
    <property type="match status" value="1"/>
</dbReference>
<evidence type="ECO:0000313" key="2">
    <source>
        <dbReference type="EMBL" id="AQK61678.1"/>
    </source>
</evidence>
<accession>A0A1D6GDI0</accession>
<protein>
    <recommendedName>
        <fullName evidence="1">DUF7795 domain-containing protein</fullName>
    </recommendedName>
</protein>
<dbReference type="EMBL" id="CM000781">
    <property type="protein sequence ID" value="AQK61678.1"/>
    <property type="molecule type" value="Genomic_DNA"/>
</dbReference>
<dbReference type="EnsemblPlants" id="Zm00001eb210960_T003">
    <property type="protein sequence ID" value="Zm00001eb210960_P003"/>
    <property type="gene ID" value="Zm00001eb210960"/>
</dbReference>
<dbReference type="Gramene" id="Zm00001eb210960_T003">
    <property type="protein sequence ID" value="Zm00001eb210960_P003"/>
    <property type="gene ID" value="Zm00001eb210960"/>
</dbReference>
<gene>
    <name evidence="3" type="primary">LOC100273411</name>
    <name evidence="2" type="ORF">ZEAMMB73_Zm00001d012867</name>
</gene>
<reference evidence="4" key="1">
    <citation type="journal article" date="2009" name="Science">
        <title>The B73 maize genome: complexity, diversity, and dynamics.</title>
        <authorList>
            <person name="Schnable P.S."/>
            <person name="Ware D."/>
            <person name="Fulton R.S."/>
            <person name="Stein J.C."/>
            <person name="Wei F."/>
            <person name="Pasternak S."/>
            <person name="Liang C."/>
            <person name="Zhang J."/>
            <person name="Fulton L."/>
            <person name="Graves T.A."/>
            <person name="Minx P."/>
            <person name="Reily A.D."/>
            <person name="Courtney L."/>
            <person name="Kruchowski S.S."/>
            <person name="Tomlinson C."/>
            <person name="Strong C."/>
            <person name="Delehaunty K."/>
            <person name="Fronick C."/>
            <person name="Courtney B."/>
            <person name="Rock S.M."/>
            <person name="Belter E."/>
            <person name="Du F."/>
            <person name="Kim K."/>
            <person name="Abbott R.M."/>
            <person name="Cotton M."/>
            <person name="Levy A."/>
            <person name="Marchetto P."/>
            <person name="Ochoa K."/>
            <person name="Jackson S.M."/>
            <person name="Gillam B."/>
            <person name="Chen W."/>
            <person name="Yan L."/>
            <person name="Higginbotham J."/>
            <person name="Cardenas M."/>
            <person name="Waligorski J."/>
            <person name="Applebaum E."/>
            <person name="Phelps L."/>
            <person name="Falcone J."/>
            <person name="Kanchi K."/>
            <person name="Thane T."/>
            <person name="Scimone A."/>
            <person name="Thane N."/>
            <person name="Henke J."/>
            <person name="Wang T."/>
            <person name="Ruppert J."/>
            <person name="Shah N."/>
            <person name="Rotter K."/>
            <person name="Hodges J."/>
            <person name="Ingenthron E."/>
            <person name="Cordes M."/>
            <person name="Kohlberg S."/>
            <person name="Sgro J."/>
            <person name="Delgado B."/>
            <person name="Mead K."/>
            <person name="Chinwalla A."/>
            <person name="Leonard S."/>
            <person name="Crouse K."/>
            <person name="Collura K."/>
            <person name="Kudrna D."/>
            <person name="Currie J."/>
            <person name="He R."/>
            <person name="Angelova A."/>
            <person name="Rajasekar S."/>
            <person name="Mueller T."/>
            <person name="Lomeli R."/>
            <person name="Scara G."/>
            <person name="Ko A."/>
            <person name="Delaney K."/>
            <person name="Wissotski M."/>
            <person name="Lopez G."/>
            <person name="Campos D."/>
            <person name="Braidotti M."/>
            <person name="Ashley E."/>
            <person name="Golser W."/>
            <person name="Kim H."/>
            <person name="Lee S."/>
            <person name="Lin J."/>
            <person name="Dujmic Z."/>
            <person name="Kim W."/>
            <person name="Talag J."/>
            <person name="Zuccolo A."/>
            <person name="Fan C."/>
            <person name="Sebastian A."/>
            <person name="Kramer M."/>
            <person name="Spiegel L."/>
            <person name="Nascimento L."/>
            <person name="Zutavern T."/>
            <person name="Miller B."/>
            <person name="Ambroise C."/>
            <person name="Muller S."/>
            <person name="Spooner W."/>
            <person name="Narechania A."/>
            <person name="Ren L."/>
            <person name="Wei S."/>
            <person name="Kumari S."/>
            <person name="Faga B."/>
            <person name="Levy M.J."/>
            <person name="McMahan L."/>
            <person name="Van Buren P."/>
            <person name="Vaughn M.W."/>
            <person name="Ying K."/>
            <person name="Yeh C.-T."/>
            <person name="Emrich S.J."/>
            <person name="Jia Y."/>
            <person name="Kalyanaraman A."/>
            <person name="Hsia A.-P."/>
            <person name="Barbazuk W.B."/>
            <person name="Baucom R.S."/>
            <person name="Brutnell T.P."/>
            <person name="Carpita N.C."/>
            <person name="Chaparro C."/>
            <person name="Chia J.-M."/>
            <person name="Deragon J.-M."/>
            <person name="Estill J.C."/>
            <person name="Fu Y."/>
            <person name="Jeddeloh J.A."/>
            <person name="Han Y."/>
            <person name="Lee H."/>
            <person name="Li P."/>
            <person name="Lisch D.R."/>
            <person name="Liu S."/>
            <person name="Liu Z."/>
            <person name="Nagel D.H."/>
            <person name="McCann M.C."/>
            <person name="SanMiguel P."/>
            <person name="Myers A.M."/>
            <person name="Nettleton D."/>
            <person name="Nguyen J."/>
            <person name="Penning B.W."/>
            <person name="Ponnala L."/>
            <person name="Schneider K.L."/>
            <person name="Schwartz D.C."/>
            <person name="Sharma A."/>
            <person name="Soderlund C."/>
            <person name="Springer N.M."/>
            <person name="Sun Q."/>
            <person name="Wang H."/>
            <person name="Waterman M."/>
            <person name="Westerman R."/>
            <person name="Wolfgruber T.K."/>
            <person name="Yang L."/>
            <person name="Yu Y."/>
            <person name="Zhang L."/>
            <person name="Zhou S."/>
            <person name="Zhu Q."/>
            <person name="Bennetzen J.L."/>
            <person name="Dawe R.K."/>
            <person name="Jiang J."/>
            <person name="Jiang N."/>
            <person name="Presting G.G."/>
            <person name="Wessler S.R."/>
            <person name="Aluru S."/>
            <person name="Martienssen R.A."/>
            <person name="Clifton S.W."/>
            <person name="McCombie W.R."/>
            <person name="Wing R.A."/>
            <person name="Wilson R.K."/>
        </authorList>
    </citation>
    <scope>NUCLEOTIDE SEQUENCE [LARGE SCALE GENOMIC DNA]</scope>
    <source>
        <strain evidence="4">cv. B73</strain>
    </source>
</reference>
<dbReference type="PaxDb" id="4577-GRMZM5G851103_P01"/>
<evidence type="ECO:0000313" key="4">
    <source>
        <dbReference type="Proteomes" id="UP000007305"/>
    </source>
</evidence>
<dbReference type="PANTHER" id="PTHR35305:SF2">
    <property type="entry name" value="FAD-BINDING PROTEIN"/>
    <property type="match status" value="1"/>
</dbReference>
<dbReference type="IntAct" id="A0A1D6GDI0">
    <property type="interactions" value="7"/>
</dbReference>
<dbReference type="InterPro" id="IPR056697">
    <property type="entry name" value="DUF7795"/>
</dbReference>
<dbReference type="EnsemblPlants" id="Zm00001eb210960_T001">
    <property type="protein sequence ID" value="Zm00001eb210960_P001"/>
    <property type="gene ID" value="Zm00001eb210960"/>
</dbReference>
<reference evidence="2" key="2">
    <citation type="submission" date="2015-12" db="EMBL/GenBank/DDBJ databases">
        <title>Update maize B73 reference genome by single molecule sequencing technologies.</title>
        <authorList>
            <consortium name="Maize Genome Sequencing Project"/>
            <person name="Ware D."/>
        </authorList>
    </citation>
    <scope>NUCLEOTIDE SEQUENCE</scope>
    <source>
        <tissue evidence="2">Seedling</tissue>
    </source>
</reference>
<reference evidence="3" key="3">
    <citation type="submission" date="2019-07" db="EMBL/GenBank/DDBJ databases">
        <authorList>
            <person name="Seetharam A."/>
            <person name="Woodhouse M."/>
            <person name="Cannon E."/>
        </authorList>
    </citation>
    <scope>NUCLEOTIDE SEQUENCE [LARGE SCALE GENOMIC DNA]</scope>
    <source>
        <strain evidence="3">cv. B73</strain>
    </source>
</reference>
<sequence length="239" mass="27188">MLVVQLPPPEVAGEDESNSRGVFVEFMTKVAQFNELVESGERLLGRFREELEYFRRPQISKEADVMNQILKSNCTVRMRSYIETGCRVHCQNISNINQLSSCENGLKDHIKKVKTLLEELECLVENVYGITLTASLSALEVSDSQCLDSMLSTDRCSVEGVCTQQEDRSADRLDRDVSFATVMVMVRNALKADYTMQEKIVCALSLKTPSSELEGYCLMWNLRPYIDDDVMRLAWKMCP</sequence>
<name>A0A1D6GDI0_MAIZE</name>
<dbReference type="SMR" id="A0A1D6GDI0"/>
<proteinExistence type="predicted"/>
<dbReference type="AlphaFoldDB" id="A0A1D6GDI0"/>
<organism evidence="2">
    <name type="scientific">Zea mays</name>
    <name type="common">Maize</name>
    <dbReference type="NCBI Taxonomy" id="4577"/>
    <lineage>
        <taxon>Eukaryota</taxon>
        <taxon>Viridiplantae</taxon>
        <taxon>Streptophyta</taxon>
        <taxon>Embryophyta</taxon>
        <taxon>Tracheophyta</taxon>
        <taxon>Spermatophyta</taxon>
        <taxon>Magnoliopsida</taxon>
        <taxon>Liliopsida</taxon>
        <taxon>Poales</taxon>
        <taxon>Poaceae</taxon>
        <taxon>PACMAD clade</taxon>
        <taxon>Panicoideae</taxon>
        <taxon>Andropogonodae</taxon>
        <taxon>Andropogoneae</taxon>
        <taxon>Tripsacinae</taxon>
        <taxon>Zea</taxon>
    </lineage>
</organism>
<dbReference type="OMA" id="LRHMDDC"/>
<keyword evidence="4" id="KW-1185">Reference proteome</keyword>
<feature type="domain" description="DUF7795" evidence="1">
    <location>
        <begin position="17"/>
        <end position="134"/>
    </location>
</feature>
<dbReference type="Pfam" id="PF25071">
    <property type="entry name" value="DUF7795"/>
    <property type="match status" value="1"/>
</dbReference>
<evidence type="ECO:0000313" key="3">
    <source>
        <dbReference type="EnsemblPlants" id="Zm00001eb210960_P001"/>
    </source>
</evidence>
<reference evidence="3" key="4">
    <citation type="submission" date="2021-05" db="UniProtKB">
        <authorList>
            <consortium name="EnsemblPlants"/>
        </authorList>
    </citation>
    <scope>IDENTIFICATION</scope>
    <source>
        <strain evidence="3">cv. B73</strain>
    </source>
</reference>
<dbReference type="eggNOG" id="KOG2334">
    <property type="taxonomic scope" value="Eukaryota"/>
</dbReference>
<evidence type="ECO:0000259" key="1">
    <source>
        <dbReference type="Pfam" id="PF25071"/>
    </source>
</evidence>
<dbReference type="FunCoup" id="A0A1D6GDI0">
    <property type="interactions" value="1946"/>
</dbReference>
<dbReference type="STRING" id="4577.A0A1D6GDI0"/>
<dbReference type="Gramene" id="Zm00001eb210960_T001">
    <property type="protein sequence ID" value="Zm00001eb210960_P001"/>
    <property type="gene ID" value="Zm00001eb210960"/>
</dbReference>
<dbReference type="OrthoDB" id="744228at2759"/>